<organism evidence="11 12">
    <name type="scientific">Paramecium octaurelia</name>
    <dbReference type="NCBI Taxonomy" id="43137"/>
    <lineage>
        <taxon>Eukaryota</taxon>
        <taxon>Sar</taxon>
        <taxon>Alveolata</taxon>
        <taxon>Ciliophora</taxon>
        <taxon>Intramacronucleata</taxon>
        <taxon>Oligohymenophorea</taxon>
        <taxon>Peniculida</taxon>
        <taxon>Parameciidae</taxon>
        <taxon>Paramecium</taxon>
    </lineage>
</organism>
<dbReference type="SMART" id="SM01117">
    <property type="entry name" value="Cyt-b5"/>
    <property type="match status" value="1"/>
</dbReference>
<dbReference type="Pfam" id="PF00173">
    <property type="entry name" value="Cyt-b5"/>
    <property type="match status" value="1"/>
</dbReference>
<dbReference type="PROSITE" id="PS50255">
    <property type="entry name" value="CYTOCHROME_B5_2"/>
    <property type="match status" value="1"/>
</dbReference>
<protein>
    <recommendedName>
        <fullName evidence="10">Cytochrome b5 heme-binding domain-containing protein</fullName>
    </recommendedName>
</protein>
<evidence type="ECO:0000256" key="5">
    <source>
        <dbReference type="ARBA" id="ARBA00023002"/>
    </source>
</evidence>
<proteinExistence type="inferred from homology"/>
<dbReference type="GO" id="GO:0046872">
    <property type="term" value="F:metal ion binding"/>
    <property type="evidence" value="ECO:0007669"/>
    <property type="project" value="UniProtKB-UniRule"/>
</dbReference>
<dbReference type="Proteomes" id="UP000683925">
    <property type="component" value="Unassembled WGS sequence"/>
</dbReference>
<dbReference type="GO" id="GO:0080132">
    <property type="term" value="F:fatty acid 2-hydroxylase activity"/>
    <property type="evidence" value="ECO:0007669"/>
    <property type="project" value="InterPro"/>
</dbReference>
<evidence type="ECO:0000256" key="7">
    <source>
        <dbReference type="ARBA" id="ARBA00023136"/>
    </source>
</evidence>
<reference evidence="11" key="1">
    <citation type="submission" date="2021-01" db="EMBL/GenBank/DDBJ databases">
        <authorList>
            <consortium name="Genoscope - CEA"/>
            <person name="William W."/>
        </authorList>
    </citation>
    <scope>NUCLEOTIDE SEQUENCE</scope>
</reference>
<dbReference type="GO" id="GO:0005789">
    <property type="term" value="C:endoplasmic reticulum membrane"/>
    <property type="evidence" value="ECO:0007669"/>
    <property type="project" value="UniProtKB-SubCell"/>
</dbReference>
<keyword evidence="4" id="KW-1133">Transmembrane helix</keyword>
<evidence type="ECO:0000256" key="9">
    <source>
        <dbReference type="SAM" id="MobiDB-lite"/>
    </source>
</evidence>
<feature type="compositionally biased region" description="Low complexity" evidence="9">
    <location>
        <begin position="128"/>
        <end position="139"/>
    </location>
</feature>
<feature type="region of interest" description="Disordered" evidence="9">
    <location>
        <begin position="86"/>
        <end position="171"/>
    </location>
</feature>
<dbReference type="InterPro" id="IPR014430">
    <property type="entry name" value="Scs7"/>
</dbReference>
<keyword evidence="8" id="KW-0349">Heme</keyword>
<feature type="compositionally biased region" description="Polar residues" evidence="9">
    <location>
        <begin position="140"/>
        <end position="171"/>
    </location>
</feature>
<evidence type="ECO:0000256" key="3">
    <source>
        <dbReference type="ARBA" id="ARBA00022824"/>
    </source>
</evidence>
<evidence type="ECO:0000313" key="11">
    <source>
        <dbReference type="EMBL" id="CAD8169070.1"/>
    </source>
</evidence>
<evidence type="ECO:0000256" key="6">
    <source>
        <dbReference type="ARBA" id="ARBA00023098"/>
    </source>
</evidence>
<keyword evidence="6" id="KW-0443">Lipid metabolism</keyword>
<dbReference type="PANTHER" id="PTHR12863:SF1">
    <property type="entry name" value="FATTY ACID 2-HYDROXYLASE"/>
    <property type="match status" value="1"/>
</dbReference>
<keyword evidence="7" id="KW-0472">Membrane</keyword>
<keyword evidence="12" id="KW-1185">Reference proteome</keyword>
<name>A0A8S1UVE5_PAROT</name>
<comment type="subcellular location">
    <subcellularLocation>
        <location evidence="1">Endoplasmic reticulum membrane</location>
        <topology evidence="1">Multi-pass membrane protein</topology>
    </subcellularLocation>
</comment>
<keyword evidence="3" id="KW-0256">Endoplasmic reticulum</keyword>
<feature type="domain" description="Cytochrome b5 heme-binding" evidence="10">
    <location>
        <begin position="3"/>
        <end position="83"/>
    </location>
</feature>
<comment type="similarity">
    <text evidence="8">Belongs to the cytochrome b5 family.</text>
</comment>
<dbReference type="InterPro" id="IPR018506">
    <property type="entry name" value="Cyt_B5_heme-BS"/>
</dbReference>
<dbReference type="InterPro" id="IPR001199">
    <property type="entry name" value="Cyt_B5-like_heme/steroid-bd"/>
</dbReference>
<comment type="caution">
    <text evidence="11">The sequence shown here is derived from an EMBL/GenBank/DDBJ whole genome shotgun (WGS) entry which is preliminary data.</text>
</comment>
<accession>A0A8S1UVE5</accession>
<keyword evidence="8" id="KW-0408">Iron</keyword>
<keyword evidence="5" id="KW-0560">Oxidoreductase</keyword>
<keyword evidence="2" id="KW-0812">Transmembrane</keyword>
<dbReference type="PANTHER" id="PTHR12863">
    <property type="entry name" value="FATTY ACID HYDROXYLASE"/>
    <property type="match status" value="1"/>
</dbReference>
<dbReference type="OrthoDB" id="302056at2759"/>
<evidence type="ECO:0000256" key="4">
    <source>
        <dbReference type="ARBA" id="ARBA00022989"/>
    </source>
</evidence>
<dbReference type="OMA" id="HQKFQDT"/>
<dbReference type="GO" id="GO:0006631">
    <property type="term" value="P:fatty acid metabolic process"/>
    <property type="evidence" value="ECO:0007669"/>
    <property type="project" value="TreeGrafter"/>
</dbReference>
<evidence type="ECO:0000259" key="10">
    <source>
        <dbReference type="PROSITE" id="PS50255"/>
    </source>
</evidence>
<dbReference type="PROSITE" id="PS00191">
    <property type="entry name" value="CYTOCHROME_B5_1"/>
    <property type="match status" value="1"/>
</dbReference>
<evidence type="ECO:0000256" key="1">
    <source>
        <dbReference type="ARBA" id="ARBA00004477"/>
    </source>
</evidence>
<evidence type="ECO:0000256" key="2">
    <source>
        <dbReference type="ARBA" id="ARBA00022692"/>
    </source>
</evidence>
<gene>
    <name evidence="11" type="ORF">POCTA_138.1.T0530020</name>
</gene>
<evidence type="ECO:0000313" key="12">
    <source>
        <dbReference type="Proteomes" id="UP000683925"/>
    </source>
</evidence>
<dbReference type="GO" id="GO:0020037">
    <property type="term" value="F:heme binding"/>
    <property type="evidence" value="ECO:0007669"/>
    <property type="project" value="UniProtKB-UniRule"/>
</dbReference>
<sequence length="267" mass="30133">MLKKYSSLAQMQQESARSDRFLYAYRNNVYDLTHFVDDHPGGRFSLQTFKGKDLENILFNASIHRHSPQVLSSLEQYKCGVIEVKTPQDNKPKPQAVQTAKANPPQKKEQVSKIQLTDDKTNRSNVTSQSKISIQQNSNLLSPDSNQIKKSNLKQTSKTKPTNKAESIIAESTKTIKSKSDLNVLNHQKFQDTNQGSSSQISIVTNPKISLLSPQIIHEEDESQPSPLNNADKYECGLIPEDIINLKVPILYYKLTGFLNHKNPLQN</sequence>
<dbReference type="EMBL" id="CAJJDP010000053">
    <property type="protein sequence ID" value="CAD8169070.1"/>
    <property type="molecule type" value="Genomic_DNA"/>
</dbReference>
<keyword evidence="8" id="KW-0479">Metal-binding</keyword>
<feature type="compositionally biased region" description="Basic and acidic residues" evidence="9">
    <location>
        <begin position="106"/>
        <end position="122"/>
    </location>
</feature>
<dbReference type="AlphaFoldDB" id="A0A8S1UVE5"/>
<evidence type="ECO:0000256" key="8">
    <source>
        <dbReference type="RuleBase" id="RU362121"/>
    </source>
</evidence>